<evidence type="ECO:0000313" key="4">
    <source>
        <dbReference type="RefSeq" id="XP_022343440.1"/>
    </source>
</evidence>
<evidence type="ECO:0000256" key="1">
    <source>
        <dbReference type="SAM" id="SignalP"/>
    </source>
</evidence>
<protein>
    <submittedName>
        <fullName evidence="4">Uncharacterized protein LOC111136687</fullName>
    </submittedName>
</protein>
<dbReference type="GeneID" id="111136687"/>
<dbReference type="OrthoDB" id="10440615at2759"/>
<dbReference type="InterPro" id="IPR013783">
    <property type="entry name" value="Ig-like_fold"/>
</dbReference>
<dbReference type="Pfam" id="PF13927">
    <property type="entry name" value="Ig_3"/>
    <property type="match status" value="1"/>
</dbReference>
<dbReference type="InterPro" id="IPR036179">
    <property type="entry name" value="Ig-like_dom_sf"/>
</dbReference>
<dbReference type="KEGG" id="cvn:111136687"/>
<sequence length="453" mass="50246">MSEAMKTSFHFVLVLCLLEMGLSSIGALETLTLKQLSNHVIYNARKTTQGEAIRLEIELISPKETQVAWRVNDVIIGANERSLGTGTSRRVGNSQLFTLDTIQSEQMVYFIVRVGDVAATYEIDIAGKHQEYKEMVTCNAWFSVPVENQTTTEADYLCSPELLTEDPWYMSTGLIVGFQNGDAKFISLDSERNSYINVTYERGAVAKSTIAIAMETRQLFNDFLFLFSAITIPVFSLVSQITYRSVLDVSENKIPGEFRFMEGTPLPTFLEGDPLSVVCEAIGRNPPPLEVQKDGQPIQASENATFIRTLSPSLSSNILTIHSVTGQTEGNYLCVAKDTDGVLQTSKVVEVKLKPRFRSDLSAVMENGAKRKHIIVVVEGAKGVAVVCSGNSWPTEGVEVSTERASISQWNERLEIHFSWWTPSKQEAMYQLTPIVSCTAVDKHGETTEDRVL</sequence>
<gene>
    <name evidence="4" type="primary">LOC111136687</name>
</gene>
<feature type="domain" description="Ig-like" evidence="2">
    <location>
        <begin position="255"/>
        <end position="350"/>
    </location>
</feature>
<feature type="chain" id="PRO_5034923893" evidence="1">
    <location>
        <begin position="28"/>
        <end position="453"/>
    </location>
</feature>
<feature type="signal peptide" evidence="1">
    <location>
        <begin position="1"/>
        <end position="27"/>
    </location>
</feature>
<dbReference type="Proteomes" id="UP000694844">
    <property type="component" value="Chromosome 5"/>
</dbReference>
<proteinExistence type="predicted"/>
<accession>A0A8B8ETZ3</accession>
<dbReference type="InterPro" id="IPR003598">
    <property type="entry name" value="Ig_sub2"/>
</dbReference>
<dbReference type="AlphaFoldDB" id="A0A8B8ETZ3"/>
<keyword evidence="1" id="KW-0732">Signal</keyword>
<dbReference type="SMART" id="SM00409">
    <property type="entry name" value="IG"/>
    <property type="match status" value="1"/>
</dbReference>
<dbReference type="SUPFAM" id="SSF48726">
    <property type="entry name" value="Immunoglobulin"/>
    <property type="match status" value="1"/>
</dbReference>
<dbReference type="RefSeq" id="XP_022343440.1">
    <property type="nucleotide sequence ID" value="XM_022487732.1"/>
</dbReference>
<dbReference type="InterPro" id="IPR007110">
    <property type="entry name" value="Ig-like_dom"/>
</dbReference>
<organism evidence="3 4">
    <name type="scientific">Crassostrea virginica</name>
    <name type="common">Eastern oyster</name>
    <dbReference type="NCBI Taxonomy" id="6565"/>
    <lineage>
        <taxon>Eukaryota</taxon>
        <taxon>Metazoa</taxon>
        <taxon>Spiralia</taxon>
        <taxon>Lophotrochozoa</taxon>
        <taxon>Mollusca</taxon>
        <taxon>Bivalvia</taxon>
        <taxon>Autobranchia</taxon>
        <taxon>Pteriomorphia</taxon>
        <taxon>Ostreida</taxon>
        <taxon>Ostreoidea</taxon>
        <taxon>Ostreidae</taxon>
        <taxon>Crassostrea</taxon>
    </lineage>
</organism>
<dbReference type="PROSITE" id="PS50835">
    <property type="entry name" value="IG_LIKE"/>
    <property type="match status" value="1"/>
</dbReference>
<evidence type="ECO:0000259" key="2">
    <source>
        <dbReference type="PROSITE" id="PS50835"/>
    </source>
</evidence>
<name>A0A8B8ETZ3_CRAVI</name>
<reference evidence="4" key="1">
    <citation type="submission" date="2025-08" db="UniProtKB">
        <authorList>
            <consortium name="RefSeq"/>
        </authorList>
    </citation>
    <scope>IDENTIFICATION</scope>
    <source>
        <tissue evidence="4">Whole sample</tissue>
    </source>
</reference>
<dbReference type="InterPro" id="IPR003599">
    <property type="entry name" value="Ig_sub"/>
</dbReference>
<dbReference type="SMART" id="SM00408">
    <property type="entry name" value="IGc2"/>
    <property type="match status" value="1"/>
</dbReference>
<keyword evidence="3" id="KW-1185">Reference proteome</keyword>
<dbReference type="Gene3D" id="2.60.40.10">
    <property type="entry name" value="Immunoglobulins"/>
    <property type="match status" value="1"/>
</dbReference>
<evidence type="ECO:0000313" key="3">
    <source>
        <dbReference type="Proteomes" id="UP000694844"/>
    </source>
</evidence>